<name>A0A2V3PI68_9BACT</name>
<evidence type="ECO:0000256" key="3">
    <source>
        <dbReference type="ARBA" id="ARBA00023295"/>
    </source>
</evidence>
<feature type="chain" id="PRO_5016150385" evidence="5">
    <location>
        <begin position="22"/>
        <end position="444"/>
    </location>
</feature>
<comment type="caution">
    <text evidence="6">The sequence shown here is derived from an EMBL/GenBank/DDBJ whole genome shotgun (WGS) entry which is preliminary data.</text>
</comment>
<organism evidence="6 7">
    <name type="scientific">Dysgonomonas alginatilytica</name>
    <dbReference type="NCBI Taxonomy" id="1605892"/>
    <lineage>
        <taxon>Bacteria</taxon>
        <taxon>Pseudomonadati</taxon>
        <taxon>Bacteroidota</taxon>
        <taxon>Bacteroidia</taxon>
        <taxon>Bacteroidales</taxon>
        <taxon>Dysgonomonadaceae</taxon>
        <taxon>Dysgonomonas</taxon>
    </lineage>
</organism>
<keyword evidence="7" id="KW-1185">Reference proteome</keyword>
<evidence type="ECO:0000256" key="2">
    <source>
        <dbReference type="ARBA" id="ARBA00022801"/>
    </source>
</evidence>
<keyword evidence="2 4" id="KW-0378">Hydrolase</keyword>
<dbReference type="GO" id="GO:0005975">
    <property type="term" value="P:carbohydrate metabolic process"/>
    <property type="evidence" value="ECO:0007669"/>
    <property type="project" value="InterPro"/>
</dbReference>
<accession>A0A2V3PI68</accession>
<dbReference type="InterPro" id="IPR000743">
    <property type="entry name" value="Glyco_hydro_28"/>
</dbReference>
<keyword evidence="3 4" id="KW-0326">Glycosidase</keyword>
<dbReference type="GO" id="GO:0004650">
    <property type="term" value="F:polygalacturonase activity"/>
    <property type="evidence" value="ECO:0007669"/>
    <property type="project" value="InterPro"/>
</dbReference>
<gene>
    <name evidence="6" type="ORF">CLV62_1537</name>
</gene>
<dbReference type="PANTHER" id="PTHR31339:SF9">
    <property type="entry name" value="PLASMIN AND FIBRONECTIN-BINDING PROTEIN A"/>
    <property type="match status" value="1"/>
</dbReference>
<reference evidence="6 7" key="1">
    <citation type="submission" date="2018-03" db="EMBL/GenBank/DDBJ databases">
        <title>Genomic Encyclopedia of Archaeal and Bacterial Type Strains, Phase II (KMG-II): from individual species to whole genera.</title>
        <authorList>
            <person name="Goeker M."/>
        </authorList>
    </citation>
    <scope>NUCLEOTIDE SEQUENCE [LARGE SCALE GENOMIC DNA]</scope>
    <source>
        <strain evidence="6 7">DSM 100214</strain>
    </source>
</reference>
<dbReference type="PANTHER" id="PTHR31339">
    <property type="entry name" value="PECTIN LYASE-RELATED"/>
    <property type="match status" value="1"/>
</dbReference>
<evidence type="ECO:0000256" key="1">
    <source>
        <dbReference type="ARBA" id="ARBA00008834"/>
    </source>
</evidence>
<dbReference type="InterPro" id="IPR051801">
    <property type="entry name" value="GH28_Enzymes"/>
</dbReference>
<dbReference type="InterPro" id="IPR012334">
    <property type="entry name" value="Pectin_lyas_fold"/>
</dbReference>
<evidence type="ECO:0000313" key="7">
    <source>
        <dbReference type="Proteomes" id="UP000247973"/>
    </source>
</evidence>
<dbReference type="EMBL" id="QICL01000053">
    <property type="protein sequence ID" value="PXV57171.1"/>
    <property type="molecule type" value="Genomic_DNA"/>
</dbReference>
<evidence type="ECO:0000256" key="5">
    <source>
        <dbReference type="SAM" id="SignalP"/>
    </source>
</evidence>
<dbReference type="Proteomes" id="UP000247973">
    <property type="component" value="Unassembled WGS sequence"/>
</dbReference>
<dbReference type="InterPro" id="IPR011050">
    <property type="entry name" value="Pectin_lyase_fold/virulence"/>
</dbReference>
<evidence type="ECO:0000256" key="4">
    <source>
        <dbReference type="RuleBase" id="RU361169"/>
    </source>
</evidence>
<feature type="signal peptide" evidence="5">
    <location>
        <begin position="1"/>
        <end position="21"/>
    </location>
</feature>
<dbReference type="RefSeq" id="WP_110312733.1">
    <property type="nucleotide sequence ID" value="NZ_QICL01000053.1"/>
</dbReference>
<dbReference type="SUPFAM" id="SSF51126">
    <property type="entry name" value="Pectin lyase-like"/>
    <property type="match status" value="1"/>
</dbReference>
<dbReference type="Gene3D" id="2.160.20.10">
    <property type="entry name" value="Single-stranded right-handed beta-helix, Pectin lyase-like"/>
    <property type="match status" value="1"/>
</dbReference>
<dbReference type="Pfam" id="PF00295">
    <property type="entry name" value="Glyco_hydro_28"/>
    <property type="match status" value="1"/>
</dbReference>
<keyword evidence="5" id="KW-0732">Signal</keyword>
<protein>
    <submittedName>
        <fullName evidence="6">Glycosyl hydrolase family 28</fullName>
    </submittedName>
</protein>
<dbReference type="OrthoDB" id="9795222at2"/>
<proteinExistence type="inferred from homology"/>
<sequence length="444" mass="50006">MRKNNSILLAFILTLVFQVHAVTQKQDLFPDGTPIPDWFRQIEETNIKTLGKSFVITDYGVINDSTIIQTEKIQAVIDKASQSGGGVIVIPQGTFLSGSLFFKPDTHLHLVEGATLKGSDDISNFAIVNTRIEGQTLKYFAALVNADKVDGFTISGKGTINGNGMRYWESFWLRREVIPKCTNMDELRPRLVYISNSKDVQLSGVRLINSPFWTTHLYKCENVKLLNLYIYSPSEPVKAPSTDAVDIDVCTNVLIKNCYMSVNDDAVALKGGKGPLADKDENNGSNRNIIIEDCVYGFCHGALTLGSESIHNRNIILRRTRVDNAKRLLWLKMRPDTPQNYEYILVEDITGNASNFLFIQPWTQFFDLKGQTEIPLSYSSNVTMRNINFKCSALFNVSNSDQYQLSDFTFENLNIEATKNSVIHTDYIKGFTLKNVIINGEKKY</sequence>
<comment type="similarity">
    <text evidence="1 4">Belongs to the glycosyl hydrolase 28 family.</text>
</comment>
<dbReference type="AlphaFoldDB" id="A0A2V3PI68"/>
<evidence type="ECO:0000313" key="6">
    <source>
        <dbReference type="EMBL" id="PXV57171.1"/>
    </source>
</evidence>